<sequence>MNKTDIILLVTYSCVASILIFVALSAIPVDPVVRVIDKNRRRGRETHDDLGRWTVSRGKLRDFLLDFLRLPDGAARLAEAEKIISHLPCRHSRQILQ</sequence>
<name>A0A0B5BEK7_9BACT</name>
<feature type="transmembrane region" description="Helical" evidence="1">
    <location>
        <begin position="6"/>
        <end position="33"/>
    </location>
</feature>
<dbReference type="EMBL" id="CP009788">
    <property type="protein sequence ID" value="AJE03594.1"/>
    <property type="molecule type" value="Genomic_DNA"/>
</dbReference>
<keyword evidence="3" id="KW-1185">Reference proteome</keyword>
<organism evidence="2 3">
    <name type="scientific">Geobacter pickeringii</name>
    <dbReference type="NCBI Taxonomy" id="345632"/>
    <lineage>
        <taxon>Bacteria</taxon>
        <taxon>Pseudomonadati</taxon>
        <taxon>Thermodesulfobacteriota</taxon>
        <taxon>Desulfuromonadia</taxon>
        <taxon>Geobacterales</taxon>
        <taxon>Geobacteraceae</taxon>
        <taxon>Geobacter</taxon>
    </lineage>
</organism>
<gene>
    <name evidence="2" type="ORF">GPICK_09735</name>
</gene>
<keyword evidence="1" id="KW-1133">Transmembrane helix</keyword>
<dbReference type="AlphaFoldDB" id="A0A0B5BEK7"/>
<proteinExistence type="predicted"/>
<dbReference type="RefSeq" id="WP_039742662.1">
    <property type="nucleotide sequence ID" value="NZ_CP009788.1"/>
</dbReference>
<reference evidence="2 3" key="1">
    <citation type="journal article" date="2015" name="Genome Announc.">
        <title>Complete Genome of Geobacter pickeringii G13T, a Metal-Reducing Isolate from Sedimentary Kaolin Deposits.</title>
        <authorList>
            <person name="Badalamenti J.P."/>
            <person name="Bond D.R."/>
        </authorList>
    </citation>
    <scope>NUCLEOTIDE SEQUENCE [LARGE SCALE GENOMIC DNA]</scope>
    <source>
        <strain evidence="2 3">G13</strain>
    </source>
</reference>
<protein>
    <submittedName>
        <fullName evidence="2">Uncharacterized protein</fullName>
    </submittedName>
</protein>
<evidence type="ECO:0000256" key="1">
    <source>
        <dbReference type="SAM" id="Phobius"/>
    </source>
</evidence>
<evidence type="ECO:0000313" key="3">
    <source>
        <dbReference type="Proteomes" id="UP000057609"/>
    </source>
</evidence>
<evidence type="ECO:0000313" key="2">
    <source>
        <dbReference type="EMBL" id="AJE03594.1"/>
    </source>
</evidence>
<keyword evidence="1" id="KW-0812">Transmembrane</keyword>
<dbReference type="STRING" id="345632.GPICK_09735"/>
<dbReference type="Proteomes" id="UP000057609">
    <property type="component" value="Chromosome"/>
</dbReference>
<accession>A0A0B5BEK7</accession>
<keyword evidence="1" id="KW-0472">Membrane</keyword>
<dbReference type="KEGG" id="gpi:GPICK_09735"/>
<dbReference type="HOGENOM" id="CLU_2342754_0_0_7"/>